<gene>
    <name evidence="3" type="ORF">BECKSD772E_GA0070983_10598</name>
    <name evidence="2" type="ORF">BECKSD772F_GA0070984_10568</name>
</gene>
<feature type="coiled-coil region" evidence="1">
    <location>
        <begin position="332"/>
        <end position="389"/>
    </location>
</feature>
<evidence type="ECO:0000313" key="3">
    <source>
        <dbReference type="EMBL" id="VFK45728.1"/>
    </source>
</evidence>
<name>A0A450YFC4_9GAMM</name>
<accession>A0A450YFC4</accession>
<reference evidence="2" key="1">
    <citation type="submission" date="2019-02" db="EMBL/GenBank/DDBJ databases">
        <authorList>
            <person name="Gruber-Vodicka R. H."/>
            <person name="Seah K. B. B."/>
        </authorList>
    </citation>
    <scope>NUCLEOTIDE SEQUENCE</scope>
    <source>
        <strain evidence="3">BECK_S1320</strain>
        <strain evidence="2">BECK_S1321</strain>
    </source>
</reference>
<proteinExistence type="predicted"/>
<dbReference type="Gene3D" id="1.20.5.340">
    <property type="match status" value="1"/>
</dbReference>
<protein>
    <recommendedName>
        <fullName evidence="4">Lipoprotein</fullName>
    </recommendedName>
</protein>
<dbReference type="EMBL" id="CAADFU010000059">
    <property type="protein sequence ID" value="VFK45728.1"/>
    <property type="molecule type" value="Genomic_DNA"/>
</dbReference>
<evidence type="ECO:0008006" key="4">
    <source>
        <dbReference type="Google" id="ProtNLM"/>
    </source>
</evidence>
<sequence length="406" mass="44831">MKKMLFVLTVPLLMVGCANQNSIYRTFDISKGESPMVDIRQRAVLVAPNKKVTDKFDKESGKLTEKTTSEKMFVCAEPSPDAMASLAYELAAKGGVEGKAGGEMAFAMHDSAAFTGIRTQSIQLLRDFGYRLCESHLSGAISSAQYDLLMRRFQKNTVALLAIEQLTGAVKSPPIVLTSSGKAEATKSIVEQRAEFEKVDDRISELTKEKGDIETKQKAAKAANAGADTSAMDKQITDLEGKIERLKSDRKAIEDSISNVKGVLAQGRTEVTIKTDPITNQRSDEHLQKIAKVVGDIVNNIVLSDDEKQLCMITLQSSDLTNRQGAFADWCIKNFHNQADATRMEIEQLRDEIRDARTEVSATSDPTKITAEKKKIEEAMKKLERIKMDTQIYNIVDPSLFNVPGK</sequence>
<organism evidence="2">
    <name type="scientific">Candidatus Kentrum sp. SD</name>
    <dbReference type="NCBI Taxonomy" id="2126332"/>
    <lineage>
        <taxon>Bacteria</taxon>
        <taxon>Pseudomonadati</taxon>
        <taxon>Pseudomonadota</taxon>
        <taxon>Gammaproteobacteria</taxon>
        <taxon>Candidatus Kentrum</taxon>
    </lineage>
</organism>
<evidence type="ECO:0000256" key="1">
    <source>
        <dbReference type="SAM" id="Coils"/>
    </source>
</evidence>
<keyword evidence="1" id="KW-0175">Coiled coil</keyword>
<dbReference type="EMBL" id="CAADFR010000056">
    <property type="protein sequence ID" value="VFK40175.1"/>
    <property type="molecule type" value="Genomic_DNA"/>
</dbReference>
<dbReference type="PROSITE" id="PS51257">
    <property type="entry name" value="PROKAR_LIPOPROTEIN"/>
    <property type="match status" value="1"/>
</dbReference>
<dbReference type="AlphaFoldDB" id="A0A450YFC4"/>
<evidence type="ECO:0000313" key="2">
    <source>
        <dbReference type="EMBL" id="VFK40175.1"/>
    </source>
</evidence>